<accession>A0A105JFA6</accession>
<name>A0A105JFA6_9BURK</name>
<dbReference type="EMBL" id="LPHD01000191">
    <property type="protein sequence ID" value="KWA72992.1"/>
    <property type="molecule type" value="Genomic_DNA"/>
</dbReference>
<gene>
    <name evidence="3" type="ORF">WK57_02130</name>
    <name evidence="2" type="ORF">WL29_04505</name>
</gene>
<sequence length="182" mass="20249">MKTSRFLRSVAAAATVLAAAALPLRSAHAEQYERGAVRWNVKDGTLMLVSGVLSDNVRLRYRNYTLYLQADDHTLYLIPIVNDKKKLNDYSLSFSTFNGGEETITDALVTVKGPNVYLVTAHKDAVRGYNQPGVVTTKTYRLFAGGEAEWTYYFAPVAEGKYAEQQDYTVERALSETAKGLH</sequence>
<protein>
    <submittedName>
        <fullName evidence="2">Uncharacterized protein</fullName>
    </submittedName>
</protein>
<feature type="chain" id="PRO_5007123845" evidence="1">
    <location>
        <begin position="30"/>
        <end position="182"/>
    </location>
</feature>
<reference evidence="2 4" key="1">
    <citation type="submission" date="2015-11" db="EMBL/GenBank/DDBJ databases">
        <title>Expanding the genomic diversity of Burkholderia species for the development of highly accurate diagnostics.</title>
        <authorList>
            <person name="Sahl J."/>
            <person name="Keim P."/>
            <person name="Wagner D."/>
        </authorList>
    </citation>
    <scope>NUCLEOTIDE SEQUENCE [LARGE SCALE GENOMIC DNA]</scope>
    <source>
        <strain evidence="2 4">MSMB2087WGS</strain>
    </source>
</reference>
<dbReference type="AlphaFoldDB" id="A0A105JFA6"/>
<evidence type="ECO:0000313" key="5">
    <source>
        <dbReference type="Proteomes" id="UP000070119"/>
    </source>
</evidence>
<evidence type="ECO:0000313" key="2">
    <source>
        <dbReference type="EMBL" id="KWA72992.1"/>
    </source>
</evidence>
<keyword evidence="1" id="KW-0732">Signal</keyword>
<evidence type="ECO:0000256" key="1">
    <source>
        <dbReference type="SAM" id="SignalP"/>
    </source>
</evidence>
<dbReference type="Proteomes" id="UP000060630">
    <property type="component" value="Unassembled WGS sequence"/>
</dbReference>
<reference evidence="3 5" key="2">
    <citation type="submission" date="2015-11" db="EMBL/GenBank/DDBJ databases">
        <authorList>
            <person name="Sahl J."/>
            <person name="Wagner D."/>
            <person name="Keim P."/>
        </authorList>
    </citation>
    <scope>NUCLEOTIDE SEQUENCE [LARGE SCALE GENOMIC DNA]</scope>
    <source>
        <strain evidence="3 5">MSMB1157</strain>
    </source>
</reference>
<comment type="caution">
    <text evidence="2">The sequence shown here is derived from an EMBL/GenBank/DDBJ whole genome shotgun (WGS) entry which is preliminary data.</text>
</comment>
<dbReference type="RefSeq" id="WP_042582967.1">
    <property type="nucleotide sequence ID" value="NZ_CM003771.1"/>
</dbReference>
<dbReference type="EMBL" id="LNJU01000001">
    <property type="protein sequence ID" value="KWZ59485.1"/>
    <property type="molecule type" value="Genomic_DNA"/>
</dbReference>
<proteinExistence type="predicted"/>
<evidence type="ECO:0000313" key="3">
    <source>
        <dbReference type="EMBL" id="KWZ59485.1"/>
    </source>
</evidence>
<organism evidence="2 4">
    <name type="scientific">Burkholderia ubonensis</name>
    <dbReference type="NCBI Taxonomy" id="101571"/>
    <lineage>
        <taxon>Bacteria</taxon>
        <taxon>Pseudomonadati</taxon>
        <taxon>Pseudomonadota</taxon>
        <taxon>Betaproteobacteria</taxon>
        <taxon>Burkholderiales</taxon>
        <taxon>Burkholderiaceae</taxon>
        <taxon>Burkholderia</taxon>
        <taxon>Burkholderia cepacia complex</taxon>
    </lineage>
</organism>
<evidence type="ECO:0000313" key="4">
    <source>
        <dbReference type="Proteomes" id="UP000060630"/>
    </source>
</evidence>
<feature type="signal peptide" evidence="1">
    <location>
        <begin position="1"/>
        <end position="29"/>
    </location>
</feature>
<dbReference type="Proteomes" id="UP000070119">
    <property type="component" value="Chromosome 1"/>
</dbReference>